<evidence type="ECO:0000313" key="4">
    <source>
        <dbReference type="Proteomes" id="UP000321574"/>
    </source>
</evidence>
<organism evidence="3 4">
    <name type="scientific">Cerasibacillus terrae</name>
    <dbReference type="NCBI Taxonomy" id="2498845"/>
    <lineage>
        <taxon>Bacteria</taxon>
        <taxon>Bacillati</taxon>
        <taxon>Bacillota</taxon>
        <taxon>Bacilli</taxon>
        <taxon>Bacillales</taxon>
        <taxon>Bacillaceae</taxon>
        <taxon>Cerasibacillus</taxon>
    </lineage>
</organism>
<feature type="region of interest" description="Disordered" evidence="1">
    <location>
        <begin position="85"/>
        <end position="106"/>
    </location>
</feature>
<comment type="caution">
    <text evidence="3">The sequence shown here is derived from an EMBL/GenBank/DDBJ whole genome shotgun (WGS) entry which is preliminary data.</text>
</comment>
<protein>
    <recommendedName>
        <fullName evidence="2">YtkA-like domain-containing protein</fullName>
    </recommendedName>
</protein>
<name>A0A5C8NZJ8_9BACI</name>
<evidence type="ECO:0000259" key="2">
    <source>
        <dbReference type="Pfam" id="PF13115"/>
    </source>
</evidence>
<dbReference type="OrthoDB" id="2679563at2"/>
<dbReference type="AlphaFoldDB" id="A0A5C8NZJ8"/>
<evidence type="ECO:0000256" key="1">
    <source>
        <dbReference type="SAM" id="MobiDB-lite"/>
    </source>
</evidence>
<gene>
    <name evidence="3" type="ORF">FHP05_04795</name>
</gene>
<dbReference type="InterPro" id="IPR032693">
    <property type="entry name" value="YtkA-like_dom"/>
</dbReference>
<dbReference type="Proteomes" id="UP000321574">
    <property type="component" value="Unassembled WGS sequence"/>
</dbReference>
<sequence length="167" mass="18340">MNYLYHIGGYFMRKKLLSFFIIMLILVLGACGASDETEELTPLEVDLQVPETADVGETIPLKATVGFGDKKVDDADDVEFEVWEDGEKEDTLSMDDDSTDKFDADNDGDGVYSGEISFDKDGVFVVQVHVTAEGLHTMPLQKVTVGEGASEEDAAEDDQKDDEEEGK</sequence>
<accession>A0A5C8NZJ8</accession>
<proteinExistence type="predicted"/>
<dbReference type="EMBL" id="VDUW01000002">
    <property type="protein sequence ID" value="TXL66704.1"/>
    <property type="molecule type" value="Genomic_DNA"/>
</dbReference>
<feature type="compositionally biased region" description="Acidic residues" evidence="1">
    <location>
        <begin position="149"/>
        <end position="167"/>
    </location>
</feature>
<feature type="domain" description="YtkA-like" evidence="2">
    <location>
        <begin position="38"/>
        <end position="129"/>
    </location>
</feature>
<feature type="region of interest" description="Disordered" evidence="1">
    <location>
        <begin position="139"/>
        <end position="167"/>
    </location>
</feature>
<feature type="compositionally biased region" description="Acidic residues" evidence="1">
    <location>
        <begin position="85"/>
        <end position="98"/>
    </location>
</feature>
<evidence type="ECO:0000313" key="3">
    <source>
        <dbReference type="EMBL" id="TXL66704.1"/>
    </source>
</evidence>
<dbReference type="Pfam" id="PF13115">
    <property type="entry name" value="YtkA"/>
    <property type="match status" value="1"/>
</dbReference>
<reference evidence="3 4" key="1">
    <citation type="submission" date="2019-06" db="EMBL/GenBank/DDBJ databases">
        <title>Cerasibacillus sp. nov., isolated from maize field.</title>
        <authorList>
            <person name="Lin S.-Y."/>
            <person name="Tsai C.-F."/>
            <person name="Young C.-C."/>
        </authorList>
    </citation>
    <scope>NUCLEOTIDE SEQUENCE [LARGE SCALE GENOMIC DNA]</scope>
    <source>
        <strain evidence="3 4">CC-CFT480</strain>
    </source>
</reference>
<keyword evidence="4" id="KW-1185">Reference proteome</keyword>